<protein>
    <recommendedName>
        <fullName evidence="4">Protein kinase domain-containing protein</fullName>
    </recommendedName>
</protein>
<name>A0ABR1SU23_9PEZI</name>
<accession>A0ABR1SU23</accession>
<evidence type="ECO:0000313" key="2">
    <source>
        <dbReference type="EMBL" id="KAK8037811.1"/>
    </source>
</evidence>
<gene>
    <name evidence="2" type="ORF">PG991_001157</name>
</gene>
<evidence type="ECO:0000256" key="1">
    <source>
        <dbReference type="SAM" id="MobiDB-lite"/>
    </source>
</evidence>
<dbReference type="EMBL" id="JAQQWI010000002">
    <property type="protein sequence ID" value="KAK8037811.1"/>
    <property type="molecule type" value="Genomic_DNA"/>
</dbReference>
<sequence length="237" mass="26593">MGYRDQFVGVDKTKREHVSKTPGGAGPPPPSGLAQDSMKGANVLIGQLIPGDKEHEITPLLKLIDFGRGVEYKADDPANADFKENTGLTHNLDGVGFILTDMIQRGAEYYTGTTKWKTEPNAIFNSMDFETDADRALLENPLVDRQLRDMIAYFRARSAWAFPDLVEARSMCIAGIRASMKSTNPIDSDASLRLLVQRLVFNADEEAMIFDYLFEDETLEQEDQRRAQEEIDRGERV</sequence>
<evidence type="ECO:0008006" key="4">
    <source>
        <dbReference type="Google" id="ProtNLM"/>
    </source>
</evidence>
<proteinExistence type="predicted"/>
<comment type="caution">
    <text evidence="2">The sequence shown here is derived from an EMBL/GenBank/DDBJ whole genome shotgun (WGS) entry which is preliminary data.</text>
</comment>
<dbReference type="Proteomes" id="UP001396898">
    <property type="component" value="Unassembled WGS sequence"/>
</dbReference>
<keyword evidence="3" id="KW-1185">Reference proteome</keyword>
<feature type="region of interest" description="Disordered" evidence="1">
    <location>
        <begin position="11"/>
        <end position="33"/>
    </location>
</feature>
<organism evidence="2 3">
    <name type="scientific">Apiospora marii</name>
    <dbReference type="NCBI Taxonomy" id="335849"/>
    <lineage>
        <taxon>Eukaryota</taxon>
        <taxon>Fungi</taxon>
        <taxon>Dikarya</taxon>
        <taxon>Ascomycota</taxon>
        <taxon>Pezizomycotina</taxon>
        <taxon>Sordariomycetes</taxon>
        <taxon>Xylariomycetidae</taxon>
        <taxon>Amphisphaeriales</taxon>
        <taxon>Apiosporaceae</taxon>
        <taxon>Apiospora</taxon>
    </lineage>
</organism>
<reference evidence="2 3" key="1">
    <citation type="submission" date="2023-01" db="EMBL/GenBank/DDBJ databases">
        <title>Analysis of 21 Apiospora genomes using comparative genomics revels a genus with tremendous synthesis potential of carbohydrate active enzymes and secondary metabolites.</title>
        <authorList>
            <person name="Sorensen T."/>
        </authorList>
    </citation>
    <scope>NUCLEOTIDE SEQUENCE [LARGE SCALE GENOMIC DNA]</scope>
    <source>
        <strain evidence="2 3">CBS 20057</strain>
    </source>
</reference>
<evidence type="ECO:0000313" key="3">
    <source>
        <dbReference type="Proteomes" id="UP001396898"/>
    </source>
</evidence>